<name>A0A1I1XMG5_9ACTN</name>
<evidence type="ECO:0000259" key="2">
    <source>
        <dbReference type="Pfam" id="PF02720"/>
    </source>
</evidence>
<dbReference type="Proteomes" id="UP000198589">
    <property type="component" value="Unassembled WGS sequence"/>
</dbReference>
<dbReference type="InterPro" id="IPR003870">
    <property type="entry name" value="DUF222"/>
</dbReference>
<proteinExistence type="predicted"/>
<keyword evidence="4" id="KW-1185">Reference proteome</keyword>
<dbReference type="STRING" id="1798228.SAMN05216574_102122"/>
<dbReference type="RefSeq" id="WP_254790496.1">
    <property type="nucleotide sequence ID" value="NZ_FOND01000002.1"/>
</dbReference>
<dbReference type="EMBL" id="FOND01000002">
    <property type="protein sequence ID" value="SFE08526.1"/>
    <property type="molecule type" value="Genomic_DNA"/>
</dbReference>
<dbReference type="Pfam" id="PF02720">
    <property type="entry name" value="DUF222"/>
    <property type="match status" value="1"/>
</dbReference>
<accession>A0A1I1XMG5</accession>
<evidence type="ECO:0000313" key="4">
    <source>
        <dbReference type="Proteomes" id="UP000198589"/>
    </source>
</evidence>
<evidence type="ECO:0000313" key="3">
    <source>
        <dbReference type="EMBL" id="SFE08526.1"/>
    </source>
</evidence>
<reference evidence="4" key="1">
    <citation type="submission" date="2016-10" db="EMBL/GenBank/DDBJ databases">
        <authorList>
            <person name="Varghese N."/>
            <person name="Submissions S."/>
        </authorList>
    </citation>
    <scope>NUCLEOTIDE SEQUENCE [LARGE SCALE GENOMIC DNA]</scope>
    <source>
        <strain evidence="4">DSM 46838</strain>
    </source>
</reference>
<evidence type="ECO:0000256" key="1">
    <source>
        <dbReference type="SAM" id="MobiDB-lite"/>
    </source>
</evidence>
<sequence>MSTARNDHPSRTPLPELAAAITAGAVRIAAATAAWLRLVAEFDERDGWHGYGIASCAHWLSWQCGLSPGAAREHVRVARALGGLPLIEAAFAAGHLSFSKVRALTRIAEPDTEASLLELALELTASQVERTVRQWRRADDQNAGKPPPEERASFDHWWDETGMLTVQIRMATEPGAAFMAAIDSIAERTARRERARATRERAQATPGRPATAPRDEVVDPPVGRLPARRLAAVSALAEAAAGADRRPGDPPRREVVVHVDAAVLADDAAAGRAYVEGGPALTPAVARRMLCEATVVAMLENGREPLGVGRRRRRATRAQRMALLRREGGCIRPGCPETRIERLHAHHLGTGCSVAGPT</sequence>
<feature type="domain" description="DUF222" evidence="2">
    <location>
        <begin position="32"/>
        <end position="325"/>
    </location>
</feature>
<gene>
    <name evidence="3" type="ORF">SAMN05216574_102122</name>
</gene>
<dbReference type="AlphaFoldDB" id="A0A1I1XMG5"/>
<feature type="compositionally biased region" description="Basic and acidic residues" evidence="1">
    <location>
        <begin position="189"/>
        <end position="202"/>
    </location>
</feature>
<organism evidence="3 4">
    <name type="scientific">Blastococcus tunisiensis</name>
    <dbReference type="NCBI Taxonomy" id="1798228"/>
    <lineage>
        <taxon>Bacteria</taxon>
        <taxon>Bacillati</taxon>
        <taxon>Actinomycetota</taxon>
        <taxon>Actinomycetes</taxon>
        <taxon>Geodermatophilales</taxon>
        <taxon>Geodermatophilaceae</taxon>
        <taxon>Blastococcus</taxon>
    </lineage>
</organism>
<feature type="region of interest" description="Disordered" evidence="1">
    <location>
        <begin position="189"/>
        <end position="221"/>
    </location>
</feature>
<protein>
    <recommendedName>
        <fullName evidence="2">DUF222 domain-containing protein</fullName>
    </recommendedName>
</protein>